<sequence>MWPGLRREVLLNRVVSSVLMPVPLRRRFLAAYGMRVGRATIYPGVWFGSSRVTIGDGTFINQGCMFNTSGPISIGERCSIAMNVTFVTSSHAVGGPEQRAGAAVAAPIVVGDGTWIGANAVILPGVTVGAGSIIAAGAVVVSDCEPDAVYAGVPARKIKSLEAVGSIAS</sequence>
<proteinExistence type="inferred from homology"/>
<evidence type="ECO:0000313" key="4">
    <source>
        <dbReference type="Proteomes" id="UP000031196"/>
    </source>
</evidence>
<comment type="caution">
    <text evidence="3">The sequence shown here is derived from an EMBL/GenBank/DDBJ whole genome shotgun (WGS) entry which is preliminary data.</text>
</comment>
<organism evidence="3 4">
    <name type="scientific">Pseudarthrobacter phenanthrenivorans</name>
    <name type="common">Arthrobacter phenanthrenivorans</name>
    <dbReference type="NCBI Taxonomy" id="361575"/>
    <lineage>
        <taxon>Bacteria</taxon>
        <taxon>Bacillati</taxon>
        <taxon>Actinomycetota</taxon>
        <taxon>Actinomycetes</taxon>
        <taxon>Micrococcales</taxon>
        <taxon>Micrococcaceae</taxon>
        <taxon>Pseudarthrobacter</taxon>
    </lineage>
</organism>
<comment type="similarity">
    <text evidence="1">Belongs to the transferase hexapeptide repeat family.</text>
</comment>
<reference evidence="3 4" key="1">
    <citation type="submission" date="2014-12" db="EMBL/GenBank/DDBJ databases">
        <title>Genome sequencing of Arthrobacter phenanthrenivorans SWC37.</title>
        <authorList>
            <person name="Tan P.W."/>
            <person name="Chan K.-G."/>
        </authorList>
    </citation>
    <scope>NUCLEOTIDE SEQUENCE [LARGE SCALE GENOMIC DNA]</scope>
    <source>
        <strain evidence="3 4">SWC37</strain>
    </source>
</reference>
<evidence type="ECO:0008006" key="5">
    <source>
        <dbReference type="Google" id="ProtNLM"/>
    </source>
</evidence>
<evidence type="ECO:0000313" key="3">
    <source>
        <dbReference type="EMBL" id="KIC69443.1"/>
    </source>
</evidence>
<protein>
    <recommendedName>
        <fullName evidence="5">Acyltransferase</fullName>
    </recommendedName>
</protein>
<dbReference type="AlphaFoldDB" id="A0A0B4ERV1"/>
<dbReference type="InterPro" id="IPR011004">
    <property type="entry name" value="Trimer_LpxA-like_sf"/>
</dbReference>
<dbReference type="Proteomes" id="UP000031196">
    <property type="component" value="Unassembled WGS sequence"/>
</dbReference>
<dbReference type="GO" id="GO:0005829">
    <property type="term" value="C:cytosol"/>
    <property type="evidence" value="ECO:0007669"/>
    <property type="project" value="TreeGrafter"/>
</dbReference>
<dbReference type="Gene3D" id="2.160.10.10">
    <property type="entry name" value="Hexapeptide repeat proteins"/>
    <property type="match status" value="1"/>
</dbReference>
<accession>A0A0B4ERV1</accession>
<dbReference type="Pfam" id="PF00132">
    <property type="entry name" value="Hexapep"/>
    <property type="match status" value="1"/>
</dbReference>
<keyword evidence="2" id="KW-0808">Transferase</keyword>
<dbReference type="PANTHER" id="PTHR23416:SF23">
    <property type="entry name" value="ACETYLTRANSFERASE C18B11.09C-RELATED"/>
    <property type="match status" value="1"/>
</dbReference>
<dbReference type="InterPro" id="IPR001451">
    <property type="entry name" value="Hexapep"/>
</dbReference>
<evidence type="ECO:0000256" key="1">
    <source>
        <dbReference type="ARBA" id="ARBA00007274"/>
    </source>
</evidence>
<dbReference type="GO" id="GO:0008374">
    <property type="term" value="F:O-acyltransferase activity"/>
    <property type="evidence" value="ECO:0007669"/>
    <property type="project" value="TreeGrafter"/>
</dbReference>
<evidence type="ECO:0000256" key="2">
    <source>
        <dbReference type="ARBA" id="ARBA00022679"/>
    </source>
</evidence>
<dbReference type="SUPFAM" id="SSF51161">
    <property type="entry name" value="Trimeric LpxA-like enzymes"/>
    <property type="match status" value="1"/>
</dbReference>
<dbReference type="InterPro" id="IPR051159">
    <property type="entry name" value="Hexapeptide_acetyltransf"/>
</dbReference>
<dbReference type="EMBL" id="JWTB01000004">
    <property type="protein sequence ID" value="KIC69443.1"/>
    <property type="molecule type" value="Genomic_DNA"/>
</dbReference>
<name>A0A0B4ERV1_PSEPS</name>
<dbReference type="PANTHER" id="PTHR23416">
    <property type="entry name" value="SIALIC ACID SYNTHASE-RELATED"/>
    <property type="match status" value="1"/>
</dbReference>
<dbReference type="Pfam" id="PF14602">
    <property type="entry name" value="Hexapep_2"/>
    <property type="match status" value="1"/>
</dbReference>
<gene>
    <name evidence="3" type="ORF">RM50_01820</name>
</gene>